<feature type="region of interest" description="Disordered" evidence="1">
    <location>
        <begin position="64"/>
        <end position="90"/>
    </location>
</feature>
<proteinExistence type="predicted"/>
<accession>A0ABD2XVE8</accession>
<organism evidence="2 3">
    <name type="scientific">Cinchona calisaya</name>
    <dbReference type="NCBI Taxonomy" id="153742"/>
    <lineage>
        <taxon>Eukaryota</taxon>
        <taxon>Viridiplantae</taxon>
        <taxon>Streptophyta</taxon>
        <taxon>Embryophyta</taxon>
        <taxon>Tracheophyta</taxon>
        <taxon>Spermatophyta</taxon>
        <taxon>Magnoliopsida</taxon>
        <taxon>eudicotyledons</taxon>
        <taxon>Gunneridae</taxon>
        <taxon>Pentapetalae</taxon>
        <taxon>asterids</taxon>
        <taxon>lamiids</taxon>
        <taxon>Gentianales</taxon>
        <taxon>Rubiaceae</taxon>
        <taxon>Cinchonoideae</taxon>
        <taxon>Cinchoneae</taxon>
        <taxon>Cinchona</taxon>
    </lineage>
</organism>
<evidence type="ECO:0000313" key="2">
    <source>
        <dbReference type="EMBL" id="KAL3498446.1"/>
    </source>
</evidence>
<evidence type="ECO:0000313" key="3">
    <source>
        <dbReference type="Proteomes" id="UP001630127"/>
    </source>
</evidence>
<protein>
    <submittedName>
        <fullName evidence="2">Uncharacterized protein</fullName>
    </submittedName>
</protein>
<sequence length="138" mass="15115">MAVYVSRERGDSDIQGSSLASLVVPNSFGILERGIEIMEEYCVDERDGELSVVGVEARREREFQREGLSGLSNSEKENIPIVPSKEVGSNVPPHGNERLILLPTINMEKQPSKDDAIIFLVAGYGNPKEVSKDSVNIA</sequence>
<comment type="caution">
    <text evidence="2">The sequence shown here is derived from an EMBL/GenBank/DDBJ whole genome shotgun (WGS) entry which is preliminary data.</text>
</comment>
<keyword evidence="3" id="KW-1185">Reference proteome</keyword>
<dbReference type="AlphaFoldDB" id="A0ABD2XVE8"/>
<dbReference type="EMBL" id="JBJUIK010000017">
    <property type="protein sequence ID" value="KAL3498446.1"/>
    <property type="molecule type" value="Genomic_DNA"/>
</dbReference>
<evidence type="ECO:0000256" key="1">
    <source>
        <dbReference type="SAM" id="MobiDB-lite"/>
    </source>
</evidence>
<name>A0ABD2XVE8_9GENT</name>
<reference evidence="2 3" key="1">
    <citation type="submission" date="2024-11" db="EMBL/GenBank/DDBJ databases">
        <title>A near-complete genome assembly of Cinchona calisaya.</title>
        <authorList>
            <person name="Lian D.C."/>
            <person name="Zhao X.W."/>
            <person name="Wei L."/>
        </authorList>
    </citation>
    <scope>NUCLEOTIDE SEQUENCE [LARGE SCALE GENOMIC DNA]</scope>
    <source>
        <tissue evidence="2">Nenye</tissue>
    </source>
</reference>
<gene>
    <name evidence="2" type="ORF">ACH5RR_041178</name>
</gene>
<dbReference type="Proteomes" id="UP001630127">
    <property type="component" value="Unassembled WGS sequence"/>
</dbReference>